<dbReference type="Pfam" id="PF12904">
    <property type="entry name" value="Collagen_bind_2"/>
    <property type="match status" value="1"/>
</dbReference>
<accession>A0A951PH61</accession>
<feature type="domain" description="Putative collagen-binding" evidence="1">
    <location>
        <begin position="324"/>
        <end position="415"/>
    </location>
</feature>
<dbReference type="InterPro" id="IPR017853">
    <property type="entry name" value="GH"/>
</dbReference>
<evidence type="ECO:0000259" key="2">
    <source>
        <dbReference type="Pfam" id="PF13204"/>
    </source>
</evidence>
<dbReference type="AlphaFoldDB" id="A0A951PH61"/>
<dbReference type="InterPro" id="IPR024749">
    <property type="entry name" value="Collagen-bd_put"/>
</dbReference>
<dbReference type="PANTHER" id="PTHR37836">
    <property type="entry name" value="LMO1036 PROTEIN"/>
    <property type="match status" value="1"/>
</dbReference>
<protein>
    <submittedName>
        <fullName evidence="3">Glycoside hydrolase family 140 protein</fullName>
    </submittedName>
</protein>
<proteinExistence type="predicted"/>
<reference evidence="3" key="1">
    <citation type="submission" date="2021-05" db="EMBL/GenBank/DDBJ databases">
        <authorList>
            <person name="Pietrasiak N."/>
            <person name="Ward R."/>
            <person name="Stajich J.E."/>
            <person name="Kurbessoian T."/>
        </authorList>
    </citation>
    <scope>NUCLEOTIDE SEQUENCE</scope>
    <source>
        <strain evidence="3">CPER-KK1</strain>
    </source>
</reference>
<evidence type="ECO:0000313" key="4">
    <source>
        <dbReference type="Proteomes" id="UP000753908"/>
    </source>
</evidence>
<dbReference type="InterPro" id="IPR025277">
    <property type="entry name" value="Apiosidase-like_cat_dom"/>
</dbReference>
<organism evidence="3 4">
    <name type="scientific">Symplocastrum torsivum CPER-KK1</name>
    <dbReference type="NCBI Taxonomy" id="450513"/>
    <lineage>
        <taxon>Bacteria</taxon>
        <taxon>Bacillati</taxon>
        <taxon>Cyanobacteriota</taxon>
        <taxon>Cyanophyceae</taxon>
        <taxon>Oscillatoriophycideae</taxon>
        <taxon>Oscillatoriales</taxon>
        <taxon>Microcoleaceae</taxon>
        <taxon>Symplocastrum</taxon>
    </lineage>
</organism>
<dbReference type="GO" id="GO:0016787">
    <property type="term" value="F:hydrolase activity"/>
    <property type="evidence" value="ECO:0007669"/>
    <property type="project" value="UniProtKB-KW"/>
</dbReference>
<comment type="caution">
    <text evidence="3">The sequence shown here is derived from an EMBL/GenBank/DDBJ whole genome shotgun (WGS) entry which is preliminary data.</text>
</comment>
<reference evidence="3" key="2">
    <citation type="journal article" date="2022" name="Microbiol. Resour. Announc.">
        <title>Metagenome Sequencing to Explore Phylogenomics of Terrestrial Cyanobacteria.</title>
        <authorList>
            <person name="Ward R.D."/>
            <person name="Stajich J.E."/>
            <person name="Johansen J.R."/>
            <person name="Huntemann M."/>
            <person name="Clum A."/>
            <person name="Foster B."/>
            <person name="Foster B."/>
            <person name="Roux S."/>
            <person name="Palaniappan K."/>
            <person name="Varghese N."/>
            <person name="Mukherjee S."/>
            <person name="Reddy T.B.K."/>
            <person name="Daum C."/>
            <person name="Copeland A."/>
            <person name="Chen I.A."/>
            <person name="Ivanova N.N."/>
            <person name="Kyrpides N.C."/>
            <person name="Shapiro N."/>
            <person name="Eloe-Fadrosh E.A."/>
            <person name="Pietrasiak N."/>
        </authorList>
    </citation>
    <scope>NUCLEOTIDE SEQUENCE</scope>
    <source>
        <strain evidence="3">CPER-KK1</strain>
    </source>
</reference>
<dbReference type="SUPFAM" id="SSF51445">
    <property type="entry name" value="(Trans)glycosidases"/>
    <property type="match status" value="1"/>
</dbReference>
<evidence type="ECO:0000259" key="1">
    <source>
        <dbReference type="Pfam" id="PF12904"/>
    </source>
</evidence>
<name>A0A951PH61_9CYAN</name>
<dbReference type="Pfam" id="PF13204">
    <property type="entry name" value="Apiosidase"/>
    <property type="match status" value="1"/>
</dbReference>
<dbReference type="EMBL" id="JAHHIF010000001">
    <property type="protein sequence ID" value="MBW4543064.1"/>
    <property type="molecule type" value="Genomic_DNA"/>
</dbReference>
<dbReference type="PANTHER" id="PTHR37836:SF3">
    <property type="entry name" value="ENDOGLUCANASE"/>
    <property type="match status" value="1"/>
</dbReference>
<sequence>MILRVSDNQRFLVKTSDGQPFLWLGDTAWELFHRLTREEATSYLENRREKGFTVIQAVAVAELDGLNTPNPYGDCPFHQNNPRTPNKKYFQHVDYVVDAAEKRELFIGFLPTWGSHVVSGVINEGNARTYGYYLGNRYKNRTNIIWIIGGDRNPGGKEKVWREMAAGLAEGDGGKFLMTYHPVGGSTSSTFFHNEEWLDFNMLQSGHSALDLPNYTTVSSDYAKSPAKPTLDGEPRYEDHPINWNPGNGYFRDYDVRQAAYWALVAGAFGHTYGHHSIWQMWAPGHKGISSPEYYWHDALDRPGAADIIHLRNLLLSRPFLSRVPDQSIISSNPGTGANHSSATRGDDYLFVYAYTGQNFTIHLGKISGTRLKAWWYDPRNGSSIFIEEFANSGTRDFEPPGTKGRGNDWVLVVDDAAKNFSPPGKI</sequence>
<dbReference type="Gene3D" id="3.20.20.80">
    <property type="entry name" value="Glycosidases"/>
    <property type="match status" value="1"/>
</dbReference>
<dbReference type="Proteomes" id="UP000753908">
    <property type="component" value="Unassembled WGS sequence"/>
</dbReference>
<feature type="domain" description="Apiosidase-like catalytic" evidence="2">
    <location>
        <begin position="6"/>
        <end position="321"/>
    </location>
</feature>
<gene>
    <name evidence="3" type="ORF">KME25_01240</name>
</gene>
<evidence type="ECO:0000313" key="3">
    <source>
        <dbReference type="EMBL" id="MBW4543064.1"/>
    </source>
</evidence>
<keyword evidence="3" id="KW-0378">Hydrolase</keyword>